<feature type="compositionally biased region" description="Polar residues" evidence="2">
    <location>
        <begin position="169"/>
        <end position="178"/>
    </location>
</feature>
<accession>A0ABR3MX20</accession>
<evidence type="ECO:0000256" key="2">
    <source>
        <dbReference type="SAM" id="MobiDB-lite"/>
    </source>
</evidence>
<feature type="region of interest" description="Disordered" evidence="2">
    <location>
        <begin position="1"/>
        <end position="79"/>
    </location>
</feature>
<feature type="region of interest" description="Disordered" evidence="2">
    <location>
        <begin position="169"/>
        <end position="199"/>
    </location>
</feature>
<dbReference type="Gene3D" id="3.30.420.10">
    <property type="entry name" value="Ribonuclease H-like superfamily/Ribonuclease H"/>
    <property type="match status" value="1"/>
</dbReference>
<dbReference type="InterPro" id="IPR041588">
    <property type="entry name" value="Integrase_H2C2"/>
</dbReference>
<feature type="coiled-coil region" evidence="1">
    <location>
        <begin position="117"/>
        <end position="147"/>
    </location>
</feature>
<evidence type="ECO:0000256" key="1">
    <source>
        <dbReference type="SAM" id="Coils"/>
    </source>
</evidence>
<organism evidence="4 5">
    <name type="scientific">Cirrhinus molitorella</name>
    <name type="common">mud carp</name>
    <dbReference type="NCBI Taxonomy" id="172907"/>
    <lineage>
        <taxon>Eukaryota</taxon>
        <taxon>Metazoa</taxon>
        <taxon>Chordata</taxon>
        <taxon>Craniata</taxon>
        <taxon>Vertebrata</taxon>
        <taxon>Euteleostomi</taxon>
        <taxon>Actinopterygii</taxon>
        <taxon>Neopterygii</taxon>
        <taxon>Teleostei</taxon>
        <taxon>Ostariophysi</taxon>
        <taxon>Cypriniformes</taxon>
        <taxon>Cyprinidae</taxon>
        <taxon>Labeoninae</taxon>
        <taxon>Labeonini</taxon>
        <taxon>Cirrhinus</taxon>
    </lineage>
</organism>
<evidence type="ECO:0000259" key="3">
    <source>
        <dbReference type="PROSITE" id="PS50994"/>
    </source>
</evidence>
<dbReference type="EMBL" id="JAYMGO010000008">
    <property type="protein sequence ID" value="KAL1269136.1"/>
    <property type="molecule type" value="Genomic_DNA"/>
</dbReference>
<reference evidence="4 5" key="1">
    <citation type="submission" date="2023-09" db="EMBL/GenBank/DDBJ databases">
        <authorList>
            <person name="Wang M."/>
        </authorList>
    </citation>
    <scope>NUCLEOTIDE SEQUENCE [LARGE SCALE GENOMIC DNA]</scope>
    <source>
        <strain evidence="4">GT-2023</strain>
        <tissue evidence="4">Liver</tissue>
    </source>
</reference>
<dbReference type="PROSITE" id="PS50994">
    <property type="entry name" value="INTEGRASE"/>
    <property type="match status" value="1"/>
</dbReference>
<dbReference type="SUPFAM" id="SSF53098">
    <property type="entry name" value="Ribonuclease H-like"/>
    <property type="match status" value="1"/>
</dbReference>
<gene>
    <name evidence="4" type="ORF">QQF64_031425</name>
</gene>
<dbReference type="InterPro" id="IPR012337">
    <property type="entry name" value="RNaseH-like_sf"/>
</dbReference>
<keyword evidence="5" id="KW-1185">Reference proteome</keyword>
<feature type="domain" description="Integrase catalytic" evidence="3">
    <location>
        <begin position="866"/>
        <end position="1051"/>
    </location>
</feature>
<protein>
    <recommendedName>
        <fullName evidence="3">Integrase catalytic domain-containing protein</fullName>
    </recommendedName>
</protein>
<dbReference type="Pfam" id="PF03564">
    <property type="entry name" value="DUF1759"/>
    <property type="match status" value="1"/>
</dbReference>
<dbReference type="InterPro" id="IPR005312">
    <property type="entry name" value="DUF1759"/>
</dbReference>
<dbReference type="Proteomes" id="UP001558613">
    <property type="component" value="Unassembled WGS sequence"/>
</dbReference>
<dbReference type="Pfam" id="PF17921">
    <property type="entry name" value="Integrase_H2C2"/>
    <property type="match status" value="1"/>
</dbReference>
<dbReference type="InterPro" id="IPR001584">
    <property type="entry name" value="Integrase_cat-core"/>
</dbReference>
<proteinExistence type="predicted"/>
<evidence type="ECO:0000313" key="4">
    <source>
        <dbReference type="EMBL" id="KAL1269136.1"/>
    </source>
</evidence>
<keyword evidence="1" id="KW-0175">Coiled coil</keyword>
<feature type="region of interest" description="Disordered" evidence="2">
    <location>
        <begin position="591"/>
        <end position="634"/>
    </location>
</feature>
<feature type="compositionally biased region" description="Low complexity" evidence="2">
    <location>
        <begin position="190"/>
        <end position="199"/>
    </location>
</feature>
<dbReference type="InterPro" id="IPR040676">
    <property type="entry name" value="DUF5641"/>
</dbReference>
<dbReference type="PANTHER" id="PTHR47331:SF1">
    <property type="entry name" value="GAG-LIKE PROTEIN"/>
    <property type="match status" value="1"/>
</dbReference>
<comment type="caution">
    <text evidence="4">The sequence shown here is derived from an EMBL/GenBank/DDBJ whole genome shotgun (WGS) entry which is preliminary data.</text>
</comment>
<name>A0ABR3MX20_9TELE</name>
<feature type="compositionally biased region" description="Polar residues" evidence="2">
    <location>
        <begin position="40"/>
        <end position="49"/>
    </location>
</feature>
<sequence>MDPTVSDTETMDRPRRRTNLPPHLEDYEVGYQPARDHPPTASTPCPSQPRSSSRKTSHSGTSSHSRTSRRSVTSTGVYLPPELSSVQTAVLEEKIKQRQFDSLRQQVEEDSLADMEYQRLQTQAKEAQRIQEEALAAKEALSKHLERQRKLQQAATELEVAKLVSSMVTKDSGSTTPVPSSASPLPPALSPQSPLSSQQPFAQLPTVTSFIKLPSAEKIALDDKSQLSLRSLALTLPTTESVGVPVTPVHQFPPAVPLPVSTVPPTSPITAPPCTVISATYVTPQHSAVTTVTSAAAHSMSLNVPSVPQQPMTATIPTTTYPYMMQQSFIPPVSRYMQQQQHPVSSQQASAIPPNVSFSHPPSYLHLPSTHTMQTSYPGTELLFASAYGIPQPKLPVFESGNESDFALLKLALDNLLSNHSHLSEQYKYHVLLSHLRLPNAHQLAKAYMYHPHPYSAALQALQDKYGQPRQLVQSELGAIMNSPPLRLGDANAFDSFALSVQSLVGMLRTLEGQNGFELMCGSHVDRLLSKLPPAYRDSFVEYCLSKGILQSGTDKTYTLPDLAAWLDIKSQAKRISSRAAALFLSDSPKSYSKPMTSTRPKERSTQVLLTSEKATKGPDAAALKSSSKPKPRPYCPHCNSPAFLIQSPDQWPSMPKIDREPDSSELKKSAFIGIISVPNNSLPDPSQFHTWQELIQATVRSLHGAASTNTDSPPEASEYIKAEKLLLAQSQMDSFPAEVRALKAGHNVPQNSRLGSLAPEYDDAVGLIRVGGRLRRASDLELDAIHPIVLDPKHCITKLLIKETDQRLLHPGSERVLAELRRQYWILRAREAVRRHQYTCRDCQLWRAKPQTPRLADLPPCRLNLYKPPFYSTGIDCFGPFAVKIGRRQEKRWGIIYKCLTTRCVHLDLLEHMDSDAFLLSLRRFIARRGKPMELLCDNGTNFVGGHRELQESFEAMSPKLQEQLAEQSIRFLHNPPNAPHFGGTWEREIKSVKAALHVILREQSVPEPVLQTLLIEVESILNSKPLGYVSSDVADVDPVTPNLLLMGRRDASLPQVLYDSNNLLGKRRWRHSQVLADCFWTAFIRRYLPNMQGRQKWRTDGRELTVGQVVLVIDPQLPRSLWPVGTVTETLPGADGRVRIARVKVNDKTYTRPVVRLIPLPHLEDDDTGTPDRLS</sequence>
<dbReference type="Pfam" id="PF18701">
    <property type="entry name" value="DUF5641"/>
    <property type="match status" value="1"/>
</dbReference>
<evidence type="ECO:0000313" key="5">
    <source>
        <dbReference type="Proteomes" id="UP001558613"/>
    </source>
</evidence>
<dbReference type="PANTHER" id="PTHR47331">
    <property type="entry name" value="PHD-TYPE DOMAIN-CONTAINING PROTEIN"/>
    <property type="match status" value="1"/>
</dbReference>
<feature type="compositionally biased region" description="Low complexity" evidence="2">
    <location>
        <begin position="58"/>
        <end position="77"/>
    </location>
</feature>
<dbReference type="InterPro" id="IPR036397">
    <property type="entry name" value="RNaseH_sf"/>
</dbReference>